<protein>
    <submittedName>
        <fullName evidence="2">Uncharacterized protein</fullName>
    </submittedName>
</protein>
<sequence length="116" mass="13395">MKINRQIIDRSLFLYGSILTFYLVVSAFLNQSDPNSLIILLLFLPVALFFAIKLSSNAHLHLQKLLNLDRHNHPYFENFSLTTFINQSETGFLINLVLLCFAIVLILFRISLLILK</sequence>
<accession>A0A0G1JMX5</accession>
<dbReference type="AlphaFoldDB" id="A0A0G1JMX5"/>
<keyword evidence="1" id="KW-1133">Transmembrane helix</keyword>
<evidence type="ECO:0000313" key="3">
    <source>
        <dbReference type="Proteomes" id="UP000034835"/>
    </source>
</evidence>
<keyword evidence="1" id="KW-0812">Transmembrane</keyword>
<proteinExistence type="predicted"/>
<organism evidence="2 3">
    <name type="scientific">Candidatus Collierbacteria bacterium GW2011_GWB1_44_6</name>
    <dbReference type="NCBI Taxonomy" id="1618384"/>
    <lineage>
        <taxon>Bacteria</taxon>
        <taxon>Candidatus Collieribacteriota</taxon>
    </lineage>
</organism>
<reference evidence="2 3" key="1">
    <citation type="journal article" date="2015" name="Nature">
        <title>rRNA introns, odd ribosomes, and small enigmatic genomes across a large radiation of phyla.</title>
        <authorList>
            <person name="Brown C.T."/>
            <person name="Hug L.A."/>
            <person name="Thomas B.C."/>
            <person name="Sharon I."/>
            <person name="Castelle C.J."/>
            <person name="Singh A."/>
            <person name="Wilkins M.J."/>
            <person name="Williams K.H."/>
            <person name="Banfield J.F."/>
        </authorList>
    </citation>
    <scope>NUCLEOTIDE SEQUENCE [LARGE SCALE GENOMIC DNA]</scope>
</reference>
<feature type="transmembrane region" description="Helical" evidence="1">
    <location>
        <begin position="92"/>
        <end position="115"/>
    </location>
</feature>
<dbReference type="STRING" id="1618384.UW68_C0027G0009"/>
<dbReference type="Proteomes" id="UP000034835">
    <property type="component" value="Unassembled WGS sequence"/>
</dbReference>
<feature type="transmembrane region" description="Helical" evidence="1">
    <location>
        <begin position="35"/>
        <end position="54"/>
    </location>
</feature>
<evidence type="ECO:0000313" key="2">
    <source>
        <dbReference type="EMBL" id="KKT72723.1"/>
    </source>
</evidence>
<comment type="caution">
    <text evidence="2">The sequence shown here is derived from an EMBL/GenBank/DDBJ whole genome shotgun (WGS) entry which is preliminary data.</text>
</comment>
<evidence type="ECO:0000256" key="1">
    <source>
        <dbReference type="SAM" id="Phobius"/>
    </source>
</evidence>
<name>A0A0G1JMX5_9BACT</name>
<dbReference type="EMBL" id="LCJG01000027">
    <property type="protein sequence ID" value="KKT72723.1"/>
    <property type="molecule type" value="Genomic_DNA"/>
</dbReference>
<gene>
    <name evidence="2" type="ORF">UW68_C0027G0009</name>
</gene>
<feature type="transmembrane region" description="Helical" evidence="1">
    <location>
        <begin position="12"/>
        <end position="29"/>
    </location>
</feature>
<keyword evidence="1" id="KW-0472">Membrane</keyword>